<dbReference type="HAMAP" id="MF_00039">
    <property type="entry name" value="Adenylate_kinase_AK6"/>
    <property type="match status" value="1"/>
</dbReference>
<keyword evidence="5 10" id="KW-0808">Transferase</keyword>
<dbReference type="EC" id="2.7.4.3" evidence="10"/>
<comment type="caution">
    <text evidence="10">Lacks conserved residue(s) required for the propagation of feature annotation.</text>
</comment>
<evidence type="ECO:0000256" key="7">
    <source>
        <dbReference type="ARBA" id="ARBA00022777"/>
    </source>
</evidence>
<feature type="signal peptide" evidence="12">
    <location>
        <begin position="1"/>
        <end position="33"/>
    </location>
</feature>
<accession>A0AAV8CS19</accession>
<keyword evidence="6 10" id="KW-0547">Nucleotide-binding</keyword>
<gene>
    <name evidence="13" type="ORF">LUZ62_067572</name>
</gene>
<evidence type="ECO:0000256" key="2">
    <source>
        <dbReference type="ARBA" id="ARBA00022490"/>
    </source>
</evidence>
<comment type="subunit">
    <text evidence="10">Interacts with small ribosomal subunit protein uS11. Not a structural component of 43S pre-ribosomes, but transiently interacts with them by binding to uS11.</text>
</comment>
<dbReference type="AlphaFoldDB" id="A0AAV8CS19"/>
<dbReference type="PANTHER" id="PTHR12595">
    <property type="entry name" value="POS9-ACTIVATING FACTOR FAP7-RELATED"/>
    <property type="match status" value="1"/>
</dbReference>
<feature type="binding site" evidence="10">
    <location>
        <position position="70"/>
    </location>
    <ligand>
        <name>ATP</name>
        <dbReference type="ChEBI" id="CHEBI:30616"/>
    </ligand>
</feature>
<dbReference type="GO" id="GO:0016887">
    <property type="term" value="F:ATP hydrolysis activity"/>
    <property type="evidence" value="ECO:0007669"/>
    <property type="project" value="UniProtKB-UniRule"/>
</dbReference>
<feature type="binding site" evidence="10">
    <location>
        <position position="68"/>
    </location>
    <ligand>
        <name>ATP</name>
        <dbReference type="ChEBI" id="CHEBI:30616"/>
    </ligand>
</feature>
<keyword evidence="7 10" id="KW-0418">Kinase</keyword>
<dbReference type="Proteomes" id="UP001140206">
    <property type="component" value="Chromosome 4"/>
</dbReference>
<dbReference type="SUPFAM" id="SSF52540">
    <property type="entry name" value="P-loop containing nucleoside triphosphate hydrolases"/>
    <property type="match status" value="1"/>
</dbReference>
<evidence type="ECO:0000256" key="11">
    <source>
        <dbReference type="SAM" id="MobiDB-lite"/>
    </source>
</evidence>
<evidence type="ECO:0000256" key="6">
    <source>
        <dbReference type="ARBA" id="ARBA00022741"/>
    </source>
</evidence>
<keyword evidence="8 10" id="KW-0067">ATP-binding</keyword>
<feature type="region of interest" description="NMPbind" evidence="10">
    <location>
        <begin position="85"/>
        <end position="108"/>
    </location>
</feature>
<dbReference type="Gene3D" id="3.40.50.300">
    <property type="entry name" value="P-loop containing nucleotide triphosphate hydrolases"/>
    <property type="match status" value="1"/>
</dbReference>
<evidence type="ECO:0000256" key="9">
    <source>
        <dbReference type="ARBA" id="ARBA00023242"/>
    </source>
</evidence>
<protein>
    <recommendedName>
        <fullName evidence="10">Adenylate kinase isoenzyme 6 homolog</fullName>
        <shortName evidence="10">AK6</shortName>
        <ecNumber evidence="10">2.7.4.3</ecNumber>
    </recommendedName>
    <alternativeName>
        <fullName evidence="10">Dual activity adenylate kinase/ATPase</fullName>
        <shortName evidence="10">AK/ATPase</shortName>
    </alternativeName>
</protein>
<evidence type="ECO:0000313" key="14">
    <source>
        <dbReference type="Proteomes" id="UP001140206"/>
    </source>
</evidence>
<evidence type="ECO:0000256" key="8">
    <source>
        <dbReference type="ARBA" id="ARBA00022840"/>
    </source>
</evidence>
<keyword evidence="12" id="KW-0732">Signal</keyword>
<dbReference type="InterPro" id="IPR027417">
    <property type="entry name" value="P-loop_NTPase"/>
</dbReference>
<dbReference type="GO" id="GO:0005737">
    <property type="term" value="C:cytoplasm"/>
    <property type="evidence" value="ECO:0007669"/>
    <property type="project" value="UniProtKB-SubCell"/>
</dbReference>
<name>A0AAV8CS19_9POAL</name>
<feature type="region of interest" description="LID" evidence="10">
    <location>
        <begin position="160"/>
        <end position="170"/>
    </location>
</feature>
<feature type="binding site" evidence="10">
    <location>
        <position position="69"/>
    </location>
    <ligand>
        <name>ATP</name>
        <dbReference type="ChEBI" id="CHEBI:30616"/>
    </ligand>
</feature>
<dbReference type="GO" id="GO:0042274">
    <property type="term" value="P:ribosomal small subunit biogenesis"/>
    <property type="evidence" value="ECO:0007669"/>
    <property type="project" value="UniProtKB-UniRule"/>
</dbReference>
<organism evidence="13 14">
    <name type="scientific">Rhynchospora pubera</name>
    <dbReference type="NCBI Taxonomy" id="906938"/>
    <lineage>
        <taxon>Eukaryota</taxon>
        <taxon>Viridiplantae</taxon>
        <taxon>Streptophyta</taxon>
        <taxon>Embryophyta</taxon>
        <taxon>Tracheophyta</taxon>
        <taxon>Spermatophyta</taxon>
        <taxon>Magnoliopsida</taxon>
        <taxon>Liliopsida</taxon>
        <taxon>Poales</taxon>
        <taxon>Cyperaceae</taxon>
        <taxon>Cyperoideae</taxon>
        <taxon>Rhynchosporeae</taxon>
        <taxon>Rhynchospora</taxon>
    </lineage>
</organism>
<feature type="binding site" evidence="10">
    <location>
        <position position="161"/>
    </location>
    <ligand>
        <name>ATP</name>
        <dbReference type="ChEBI" id="CHEBI:30616"/>
    </ligand>
</feature>
<comment type="catalytic activity">
    <reaction evidence="10">
        <text>ATP + H2O = ADP + phosphate + H(+)</text>
        <dbReference type="Rhea" id="RHEA:13065"/>
        <dbReference type="ChEBI" id="CHEBI:15377"/>
        <dbReference type="ChEBI" id="CHEBI:15378"/>
        <dbReference type="ChEBI" id="CHEBI:30616"/>
        <dbReference type="ChEBI" id="CHEBI:43474"/>
        <dbReference type="ChEBI" id="CHEBI:456216"/>
    </reaction>
</comment>
<evidence type="ECO:0000256" key="12">
    <source>
        <dbReference type="SAM" id="SignalP"/>
    </source>
</evidence>
<comment type="catalytic activity">
    <reaction evidence="1 10">
        <text>AMP + ATP = 2 ADP</text>
        <dbReference type="Rhea" id="RHEA:12973"/>
        <dbReference type="ChEBI" id="CHEBI:30616"/>
        <dbReference type="ChEBI" id="CHEBI:456215"/>
        <dbReference type="ChEBI" id="CHEBI:456216"/>
        <dbReference type="EC" id="2.7.4.3"/>
    </reaction>
</comment>
<proteinExistence type="inferred from homology"/>
<keyword evidence="2 10" id="KW-0963">Cytoplasm</keyword>
<dbReference type="EMBL" id="JAMFTS010000004">
    <property type="protein sequence ID" value="KAJ4757197.1"/>
    <property type="molecule type" value="Genomic_DNA"/>
</dbReference>
<dbReference type="Pfam" id="PF13238">
    <property type="entry name" value="AAA_18"/>
    <property type="match status" value="1"/>
</dbReference>
<dbReference type="GO" id="GO:0005524">
    <property type="term" value="F:ATP binding"/>
    <property type="evidence" value="ECO:0007669"/>
    <property type="project" value="UniProtKB-KW"/>
</dbReference>
<evidence type="ECO:0000256" key="1">
    <source>
        <dbReference type="ARBA" id="ARBA00000582"/>
    </source>
</evidence>
<comment type="caution">
    <text evidence="13">The sequence shown here is derived from an EMBL/GenBank/DDBJ whole genome shotgun (WGS) entry which is preliminary data.</text>
</comment>
<keyword evidence="3 10" id="KW-0690">Ribosome biogenesis</keyword>
<evidence type="ECO:0000256" key="4">
    <source>
        <dbReference type="ARBA" id="ARBA00022552"/>
    </source>
</evidence>
<keyword evidence="4 10" id="KW-0698">rRNA processing</keyword>
<keyword evidence="14" id="KW-1185">Reference proteome</keyword>
<evidence type="ECO:0000256" key="5">
    <source>
        <dbReference type="ARBA" id="ARBA00022679"/>
    </source>
</evidence>
<dbReference type="GO" id="GO:0006364">
    <property type="term" value="P:rRNA processing"/>
    <property type="evidence" value="ECO:0007669"/>
    <property type="project" value="UniProtKB-KW"/>
</dbReference>
<evidence type="ECO:0000256" key="10">
    <source>
        <dbReference type="HAMAP-Rule" id="MF_03173"/>
    </source>
</evidence>
<comment type="subcellular location">
    <subcellularLocation>
        <location evidence="10">Cytoplasm</location>
    </subcellularLocation>
    <subcellularLocation>
        <location evidence="10">Nucleus</location>
    </subcellularLocation>
</comment>
<comment type="similarity">
    <text evidence="10">Belongs to the adenylate kinase family. AK6 subfamily.</text>
</comment>
<dbReference type="PANTHER" id="PTHR12595:SF0">
    <property type="entry name" value="ADENYLATE KINASE ISOENZYME 6"/>
    <property type="match status" value="1"/>
</dbReference>
<reference evidence="13" key="1">
    <citation type="submission" date="2022-08" db="EMBL/GenBank/DDBJ databases">
        <authorList>
            <person name="Marques A."/>
        </authorList>
    </citation>
    <scope>NUCLEOTIDE SEQUENCE</scope>
    <source>
        <strain evidence="13">RhyPub2mFocal</strain>
        <tissue evidence="13">Leaves</tissue>
    </source>
</reference>
<dbReference type="InterPro" id="IPR020618">
    <property type="entry name" value="Adenyl_kinase_AK6"/>
</dbReference>
<feature type="binding site" evidence="10">
    <location>
        <position position="65"/>
    </location>
    <ligand>
        <name>ATP</name>
        <dbReference type="ChEBI" id="CHEBI:30616"/>
    </ligand>
</feature>
<dbReference type="FunFam" id="3.40.50.300:FF:000372">
    <property type="entry name" value="Adenylate kinase isoenzyme 6 homolog"/>
    <property type="match status" value="1"/>
</dbReference>
<feature type="chain" id="PRO_5043731502" description="Adenylate kinase isoenzyme 6 homolog" evidence="12">
    <location>
        <begin position="34"/>
        <end position="254"/>
    </location>
</feature>
<evidence type="ECO:0000256" key="3">
    <source>
        <dbReference type="ARBA" id="ARBA00022517"/>
    </source>
</evidence>
<dbReference type="GO" id="GO:0004017">
    <property type="term" value="F:AMP kinase activity"/>
    <property type="evidence" value="ECO:0007669"/>
    <property type="project" value="UniProtKB-UniRule"/>
</dbReference>
<comment type="function">
    <text evidence="10">Broad-specificity nucleoside monophosphate (NMP) kinase that catalyzes the reversible transfer of the terminal phosphate group between nucleoside triphosphates and monophosphates. Has also ATPase activity. Involved in the late cytoplasmic maturation steps of the 40S ribosomal particles, specifically 18S rRNA maturation. While NMP activity is not required for ribosome maturation, ATPase activity is. Associates transiently with small ribosomal subunit protein uS11. ATP hydrolysis breaks the interaction with uS11. May temporarily remove uS11 from the ribosome to enable a conformational change of the ribosomal RNA that is needed for the final maturation step of the small ribosomal subunit. Its NMP activity may have a role in nuclear energy homeostasis.</text>
</comment>
<feature type="compositionally biased region" description="Basic residues" evidence="11">
    <location>
        <begin position="45"/>
        <end position="55"/>
    </location>
</feature>
<feature type="region of interest" description="Disordered" evidence="11">
    <location>
        <begin position="37"/>
        <end position="63"/>
    </location>
</feature>
<feature type="binding site" evidence="10">
    <location>
        <position position="67"/>
    </location>
    <ligand>
        <name>ATP</name>
        <dbReference type="ChEBI" id="CHEBI:30616"/>
    </ligand>
</feature>
<sequence length="254" mass="28791">MLHSPVAATALPQSAPFPSLSLLFFCFYFNILAESAQNGGGPRMSRSRSRSRRVRPNVLVTGTPGTGKTTMSSLLADAAAMRHFNVGDLVRQKGLHDGWDDHLHCHVINEDMVCDELEDSMEEGGNIVDYHGCDFFPERWFDLVVVLQTDNSVLHDRLTSRGYMGAKLTNNIECEIFQVLLEEARESYASEIVMPLHSNNVEDISRNVATLTEWINNWRPPVRLKFCLKECMWLKHLVQIVFEGQCPIHLLVFD</sequence>
<dbReference type="GO" id="GO:0005634">
    <property type="term" value="C:nucleus"/>
    <property type="evidence" value="ECO:0007669"/>
    <property type="project" value="UniProtKB-SubCell"/>
</dbReference>
<evidence type="ECO:0000313" key="13">
    <source>
        <dbReference type="EMBL" id="KAJ4757197.1"/>
    </source>
</evidence>
<keyword evidence="9 10" id="KW-0539">Nucleus</keyword>